<dbReference type="Pfam" id="PF13812">
    <property type="entry name" value="PPR_3"/>
    <property type="match status" value="1"/>
</dbReference>
<feature type="compositionally biased region" description="Polar residues" evidence="3">
    <location>
        <begin position="94"/>
        <end position="116"/>
    </location>
</feature>
<keyword evidence="5" id="KW-1185">Reference proteome</keyword>
<sequence>MLERTAAALEPCTFQRSLPSSIRARRNLHTGFWQHGAAPLDLASLWAPNGHDTQGMREPAASSHTPDRLVASAFLLDFLYPRGTVAFLRRLTPASATSSVQRQPQQGTTRLFTSASHDAHAAPEPADIFEHGAPSTPSPSTQTIAPVASHARCSEQQDGQHVTAATDAQPELMRELMAQKDAEYFGQIWDLWRQLNPQRRAELRPEVIAYFHRSTSAANADRVLALFSEMDSSSWTPPILTAAVAAELRQGDVKRALKIYHTALKERELVGGLGHLLAHAFRHSAWDLIRGIWTPYRHLFAAKGVQAGDLSPLLAVPDLGTQVLEFMENIKACEGLPDLTPKAKPKQGRRNRPRSAPSDAEATDGLVRLLREASKRALVQPCKPDEALQLLQVISHSEWYSIYLNKAVERGQEEHMAEIYREFRKLSKHVNWRILHGMFDVFYPHDVAGLEQVYEDFHRSYGKLDQWGFRKYLKFYASRGDVRSTKRLWSEYVAKGHHKGIMKDPETFNHVLNAYSNRGIPEDTRQVFDDLTVKYNVTPDVVSWNILLKTYVRADRYDDAIQAFEDLSESVAPDSISFGTIMAMTGDKGDLARTESFFEQAQELKVEVDAAIVYGLVEAYCQNDRFHEAKLACISATRKGIPGDNAYFWNCLIKYQSHRRNLGGAYRTMDLMAEHGVKWNAATYDLALQSLLYTKQTDHAYQLLLSTLEDKSFPVTEQHFATVMSSALRTGQPRKVEAIRAAMEQKGYPMSMETSIATVDALLKQQSTAHRGEEGDVKRVALTPEKAHELGKSLVDYFQRVLQSQYKDPITDSGSDRWMMRQPGDKSLIGSYARVVQRAMVVLAQSGDFASVHEILDLYSKAMQGGSRHTASTPLPLVDTMMLANFLDNKHDLVKDAWEVAWQKALAQGRPKTYEKPGILPSHRYDLCGPVHSMQRVLAAEKDHQGLIDLVEKVTSAGFKLDSRNWNYICRALVEMSQWEQACDYCENMLMTGWRGWAPHRRGHSKPKTLPIEVRRRGNAPRWLRPDGITLNLLRDQYVVLKSEAPWSSTIEAQLHRVQEKCPRLWRAFLSKEESRKTVESGLL</sequence>
<dbReference type="PANTHER" id="PTHR47933">
    <property type="entry name" value="PENTATRICOPEPTIDE REPEAT-CONTAINING PROTEIN 1, MITOCHONDRIAL"/>
    <property type="match status" value="1"/>
</dbReference>
<dbReference type="Gene3D" id="1.25.40.10">
    <property type="entry name" value="Tetratricopeptide repeat domain"/>
    <property type="match status" value="2"/>
</dbReference>
<reference evidence="4 5" key="1">
    <citation type="submission" date="2018-10" db="EMBL/GenBank/DDBJ databases">
        <title>Genome sequence of Verticillium nonalfalfae VnAa140.</title>
        <authorList>
            <person name="Stajich J.E."/>
            <person name="Kasson M.T."/>
        </authorList>
    </citation>
    <scope>NUCLEOTIDE SEQUENCE [LARGE SCALE GENOMIC DNA]</scope>
    <source>
        <strain evidence="4 5">VnAa140</strain>
    </source>
</reference>
<feature type="repeat" description="PPR" evidence="2">
    <location>
        <begin position="540"/>
        <end position="570"/>
    </location>
</feature>
<dbReference type="STRING" id="1051616.A0A3M9YE84"/>
<dbReference type="RefSeq" id="XP_028496623.1">
    <property type="nucleotide sequence ID" value="XM_028638900.1"/>
</dbReference>
<dbReference type="InterPro" id="IPR051240">
    <property type="entry name" value="Mito_RNA-Proc/Resp"/>
</dbReference>
<accession>A0A3M9YE84</accession>
<dbReference type="InterPro" id="IPR011990">
    <property type="entry name" value="TPR-like_helical_dom_sf"/>
</dbReference>
<gene>
    <name evidence="4" type="ORF">D7B24_004734</name>
</gene>
<proteinExistence type="predicted"/>
<dbReference type="Proteomes" id="UP000267145">
    <property type="component" value="Unassembled WGS sequence"/>
</dbReference>
<dbReference type="NCBIfam" id="TIGR00756">
    <property type="entry name" value="PPR"/>
    <property type="match status" value="1"/>
</dbReference>
<dbReference type="PANTHER" id="PTHR47933:SF11">
    <property type="entry name" value="PENTATRICOPEPTIDE REPEAT-CONTAINING PROTEIN 2"/>
    <property type="match status" value="1"/>
</dbReference>
<evidence type="ECO:0000256" key="2">
    <source>
        <dbReference type="PROSITE-ProRule" id="PRU00708"/>
    </source>
</evidence>
<protein>
    <recommendedName>
        <fullName evidence="6">Pentacotripeptide-repeat region of PRORP domain-containing protein</fullName>
    </recommendedName>
</protein>
<feature type="region of interest" description="Disordered" evidence="3">
    <location>
        <begin position="337"/>
        <end position="362"/>
    </location>
</feature>
<evidence type="ECO:0000256" key="3">
    <source>
        <dbReference type="SAM" id="MobiDB-lite"/>
    </source>
</evidence>
<organism evidence="4 5">
    <name type="scientific">Verticillium nonalfalfae</name>
    <dbReference type="NCBI Taxonomy" id="1051616"/>
    <lineage>
        <taxon>Eukaryota</taxon>
        <taxon>Fungi</taxon>
        <taxon>Dikarya</taxon>
        <taxon>Ascomycota</taxon>
        <taxon>Pezizomycotina</taxon>
        <taxon>Sordariomycetes</taxon>
        <taxon>Hypocreomycetidae</taxon>
        <taxon>Glomerellales</taxon>
        <taxon>Plectosphaerellaceae</taxon>
        <taxon>Verticillium</taxon>
    </lineage>
</organism>
<name>A0A3M9YE84_9PEZI</name>
<evidence type="ECO:0000313" key="4">
    <source>
        <dbReference type="EMBL" id="RNJ58465.1"/>
    </source>
</evidence>
<evidence type="ECO:0000256" key="1">
    <source>
        <dbReference type="ARBA" id="ARBA00022737"/>
    </source>
</evidence>
<evidence type="ECO:0000313" key="5">
    <source>
        <dbReference type="Proteomes" id="UP000267145"/>
    </source>
</evidence>
<dbReference type="GO" id="GO:0003729">
    <property type="term" value="F:mRNA binding"/>
    <property type="evidence" value="ECO:0007669"/>
    <property type="project" value="TreeGrafter"/>
</dbReference>
<dbReference type="PROSITE" id="PS51375">
    <property type="entry name" value="PPR"/>
    <property type="match status" value="2"/>
</dbReference>
<keyword evidence="1" id="KW-0677">Repeat</keyword>
<dbReference type="AlphaFoldDB" id="A0A3M9YE84"/>
<feature type="compositionally biased region" description="Basic residues" evidence="3">
    <location>
        <begin position="343"/>
        <end position="353"/>
    </location>
</feature>
<feature type="repeat" description="PPR" evidence="2">
    <location>
        <begin position="504"/>
        <end position="539"/>
    </location>
</feature>
<comment type="caution">
    <text evidence="4">The sequence shown here is derived from an EMBL/GenBank/DDBJ whole genome shotgun (WGS) entry which is preliminary data.</text>
</comment>
<evidence type="ECO:0008006" key="6">
    <source>
        <dbReference type="Google" id="ProtNLM"/>
    </source>
</evidence>
<dbReference type="InterPro" id="IPR002885">
    <property type="entry name" value="PPR_rpt"/>
</dbReference>
<dbReference type="GeneID" id="39608423"/>
<dbReference type="EMBL" id="RBVV01000027">
    <property type="protein sequence ID" value="RNJ58465.1"/>
    <property type="molecule type" value="Genomic_DNA"/>
</dbReference>
<feature type="region of interest" description="Disordered" evidence="3">
    <location>
        <begin position="94"/>
        <end position="165"/>
    </location>
</feature>